<gene>
    <name evidence="1" type="ORF">AO067_23375</name>
</gene>
<proteinExistence type="predicted"/>
<dbReference type="SUPFAM" id="SSF51556">
    <property type="entry name" value="Metallo-dependent hydrolases"/>
    <property type="match status" value="1"/>
</dbReference>
<dbReference type="PANTHER" id="PTHR10443">
    <property type="entry name" value="MICROSOMAL DIPEPTIDASE"/>
    <property type="match status" value="1"/>
</dbReference>
<dbReference type="PROSITE" id="PS51365">
    <property type="entry name" value="RENAL_DIPEPTIDASE_2"/>
    <property type="match status" value="1"/>
</dbReference>
<organism evidence="1 2">
    <name type="scientific">Pseudomonas viridiflava ICMP 13104</name>
    <dbReference type="NCBI Taxonomy" id="1198305"/>
    <lineage>
        <taxon>Bacteria</taxon>
        <taxon>Pseudomonadati</taxon>
        <taxon>Pseudomonadota</taxon>
        <taxon>Gammaproteobacteria</taxon>
        <taxon>Pseudomonadales</taxon>
        <taxon>Pseudomonadaceae</taxon>
        <taxon>Pseudomonas</taxon>
    </lineage>
</organism>
<evidence type="ECO:0000313" key="1">
    <source>
        <dbReference type="EMBL" id="KTB65389.1"/>
    </source>
</evidence>
<evidence type="ECO:0000313" key="2">
    <source>
        <dbReference type="Proteomes" id="UP000053048"/>
    </source>
</evidence>
<sequence length="332" mass="36328">MNPNTVPTPARGAIRWEAHTCLPLLPNQDMSALLRYRDNGFHHVSVNVGMDMTPVGDVMQVIAGFRQWLIKHPEHFMLTGTLADLQRAREQDKLAVSFDLEGSNMLLQDPAMVRLYADLGVRQMLLAYNRDNSCAGGCHGSGMGLTALGREFVGAINSAGIVMDCSHASKRASMEIIELSQRPVVFSHTNIKAVYDHPRTVDDEQIMACVESGGVIGLTGLGIFLGDPQASVEAFVRQIDYLAERAGTAHIGLGLDIELHPDDKDLAEGVNENDWWPKEFYGGINGHRQLQPEALGQVTEALLRLGYDAAQIDGIFGGNFMRVAQATWPQHG</sequence>
<dbReference type="InterPro" id="IPR032466">
    <property type="entry name" value="Metal_Hydrolase"/>
</dbReference>
<comment type="caution">
    <text evidence="1">The sequence shown here is derived from an EMBL/GenBank/DDBJ whole genome shotgun (WGS) entry which is preliminary data.</text>
</comment>
<dbReference type="GO" id="GO:0006508">
    <property type="term" value="P:proteolysis"/>
    <property type="evidence" value="ECO:0007669"/>
    <property type="project" value="InterPro"/>
</dbReference>
<dbReference type="EMBL" id="LKEJ01000121">
    <property type="protein sequence ID" value="KTB65389.1"/>
    <property type="molecule type" value="Genomic_DNA"/>
</dbReference>
<dbReference type="AlphaFoldDB" id="A0A0W0HWR9"/>
<dbReference type="GO" id="GO:0070573">
    <property type="term" value="F:metallodipeptidase activity"/>
    <property type="evidence" value="ECO:0007669"/>
    <property type="project" value="InterPro"/>
</dbReference>
<dbReference type="Proteomes" id="UP000053048">
    <property type="component" value="Unassembled WGS sequence"/>
</dbReference>
<keyword evidence="2" id="KW-1185">Reference proteome</keyword>
<dbReference type="Gene3D" id="3.20.20.140">
    <property type="entry name" value="Metal-dependent hydrolases"/>
    <property type="match status" value="1"/>
</dbReference>
<protein>
    <submittedName>
        <fullName evidence="1">Membrane dipeptidase (M19 family)</fullName>
    </submittedName>
</protein>
<accession>A0A0W0HWR9</accession>
<dbReference type="PANTHER" id="PTHR10443:SF12">
    <property type="entry name" value="DIPEPTIDASE"/>
    <property type="match status" value="1"/>
</dbReference>
<dbReference type="InterPro" id="IPR008257">
    <property type="entry name" value="Pept_M19"/>
</dbReference>
<dbReference type="Pfam" id="PF01244">
    <property type="entry name" value="Peptidase_M19"/>
    <property type="match status" value="1"/>
</dbReference>
<name>A0A0W0HWR9_PSEVI</name>
<reference evidence="1 2" key="1">
    <citation type="submission" date="2015-09" db="EMBL/GenBank/DDBJ databases">
        <title>Genome sequence of ICMP 13104.</title>
        <authorList>
            <person name="Visnovsky S."/>
            <person name="Lu A."/>
            <person name="Panda P."/>
            <person name="Pitman A."/>
        </authorList>
    </citation>
    <scope>NUCLEOTIDE SEQUENCE [LARGE SCALE GENOMIC DNA]</scope>
    <source>
        <strain evidence="1 2">ICMP 13104</strain>
    </source>
</reference>